<dbReference type="GO" id="GO:0052621">
    <property type="term" value="F:diguanylate cyclase activity"/>
    <property type="evidence" value="ECO:0007669"/>
    <property type="project" value="UniProtKB-EC"/>
</dbReference>
<dbReference type="PANTHER" id="PTHR45138">
    <property type="entry name" value="REGULATORY COMPONENTS OF SENSORY TRANSDUCTION SYSTEM"/>
    <property type="match status" value="1"/>
</dbReference>
<dbReference type="SUPFAM" id="SSF55073">
    <property type="entry name" value="Nucleotide cyclase"/>
    <property type="match status" value="1"/>
</dbReference>
<evidence type="ECO:0000259" key="6">
    <source>
        <dbReference type="PROSITE" id="PS50887"/>
    </source>
</evidence>
<dbReference type="OrthoDB" id="176203at2"/>
<dbReference type="eggNOG" id="COG3706">
    <property type="taxonomic scope" value="Bacteria"/>
</dbReference>
<evidence type="ECO:0000256" key="3">
    <source>
        <dbReference type="ARBA" id="ARBA00034247"/>
    </source>
</evidence>
<evidence type="ECO:0000313" key="7">
    <source>
        <dbReference type="EMBL" id="ADV27421.1"/>
    </source>
</evidence>
<evidence type="ECO:0000256" key="4">
    <source>
        <dbReference type="SAM" id="Phobius"/>
    </source>
</evidence>
<dbReference type="STRING" id="743721.Psesu_1576"/>
<dbReference type="FunFam" id="3.30.70.270:FF:000001">
    <property type="entry name" value="Diguanylate cyclase domain protein"/>
    <property type="match status" value="1"/>
</dbReference>
<feature type="transmembrane region" description="Helical" evidence="4">
    <location>
        <begin position="745"/>
        <end position="765"/>
    </location>
</feature>
<evidence type="ECO:0000256" key="1">
    <source>
        <dbReference type="ARBA" id="ARBA00001946"/>
    </source>
</evidence>
<proteinExistence type="predicted"/>
<dbReference type="Pfam" id="PF07494">
    <property type="entry name" value="Reg_prop"/>
    <property type="match status" value="4"/>
</dbReference>
<dbReference type="HOGENOM" id="CLU_301465_0_0_6"/>
<name>E6WTC2_PSEUU</name>
<dbReference type="InterPro" id="IPR015943">
    <property type="entry name" value="WD40/YVTN_repeat-like_dom_sf"/>
</dbReference>
<dbReference type="GO" id="GO:1902201">
    <property type="term" value="P:negative regulation of bacterial-type flagellum-dependent cell motility"/>
    <property type="evidence" value="ECO:0007669"/>
    <property type="project" value="TreeGrafter"/>
</dbReference>
<dbReference type="eggNOG" id="COG3292">
    <property type="taxonomic scope" value="Bacteria"/>
</dbReference>
<dbReference type="RefSeq" id="WP_013535249.1">
    <property type="nucleotide sequence ID" value="NC_014924.1"/>
</dbReference>
<evidence type="ECO:0000256" key="2">
    <source>
        <dbReference type="ARBA" id="ARBA00012528"/>
    </source>
</evidence>
<feature type="signal peptide" evidence="5">
    <location>
        <begin position="1"/>
        <end position="27"/>
    </location>
</feature>
<keyword evidence="5" id="KW-0732">Signal</keyword>
<accession>E6WTC2</accession>
<comment type="cofactor">
    <cofactor evidence="1">
        <name>Mg(2+)</name>
        <dbReference type="ChEBI" id="CHEBI:18420"/>
    </cofactor>
</comment>
<dbReference type="InterPro" id="IPR029787">
    <property type="entry name" value="Nucleotide_cyclase"/>
</dbReference>
<dbReference type="Pfam" id="PF07495">
    <property type="entry name" value="Y_Y_Y"/>
    <property type="match status" value="1"/>
</dbReference>
<dbReference type="PROSITE" id="PS50887">
    <property type="entry name" value="GGDEF"/>
    <property type="match status" value="1"/>
</dbReference>
<dbReference type="EC" id="2.7.7.65" evidence="2"/>
<dbReference type="InterPro" id="IPR011110">
    <property type="entry name" value="Reg_prop"/>
</dbReference>
<organism evidence="7 8">
    <name type="scientific">Pseudoxanthomonas suwonensis (strain 11-1)</name>
    <dbReference type="NCBI Taxonomy" id="743721"/>
    <lineage>
        <taxon>Bacteria</taxon>
        <taxon>Pseudomonadati</taxon>
        <taxon>Pseudomonadota</taxon>
        <taxon>Gammaproteobacteria</taxon>
        <taxon>Lysobacterales</taxon>
        <taxon>Lysobacteraceae</taxon>
        <taxon>Pseudoxanthomonas</taxon>
    </lineage>
</organism>
<evidence type="ECO:0000313" key="8">
    <source>
        <dbReference type="Proteomes" id="UP000008632"/>
    </source>
</evidence>
<dbReference type="AlphaFoldDB" id="E6WTC2"/>
<feature type="domain" description="GGDEF" evidence="6">
    <location>
        <begin position="829"/>
        <end position="966"/>
    </location>
</feature>
<evidence type="ECO:0000256" key="5">
    <source>
        <dbReference type="SAM" id="SignalP"/>
    </source>
</evidence>
<feature type="chain" id="PRO_5003212425" description="diguanylate cyclase" evidence="5">
    <location>
        <begin position="28"/>
        <end position="974"/>
    </location>
</feature>
<dbReference type="InterPro" id="IPR043128">
    <property type="entry name" value="Rev_trsase/Diguanyl_cyclase"/>
</dbReference>
<dbReference type="SUPFAM" id="SSF63829">
    <property type="entry name" value="Calcium-dependent phosphotriesterase"/>
    <property type="match status" value="3"/>
</dbReference>
<dbReference type="InterPro" id="IPR050469">
    <property type="entry name" value="Diguanylate_Cyclase"/>
</dbReference>
<keyword evidence="4" id="KW-0472">Membrane</keyword>
<keyword evidence="4" id="KW-1133">Transmembrane helix</keyword>
<dbReference type="CDD" id="cd01949">
    <property type="entry name" value="GGDEF"/>
    <property type="match status" value="1"/>
</dbReference>
<dbReference type="EMBL" id="CP002446">
    <property type="protein sequence ID" value="ADV27421.1"/>
    <property type="molecule type" value="Genomic_DNA"/>
</dbReference>
<reference evidence="7 8" key="1">
    <citation type="submission" date="2011-01" db="EMBL/GenBank/DDBJ databases">
        <title>Complete sequence of Pseudoxanthomonas suwonensis 11-1.</title>
        <authorList>
            <consortium name="US DOE Joint Genome Institute"/>
            <person name="Lucas S."/>
            <person name="Copeland A."/>
            <person name="Lapidus A."/>
            <person name="Cheng J.-F."/>
            <person name="Goodwin L."/>
            <person name="Pitluck S."/>
            <person name="Teshima H."/>
            <person name="Detter J.C."/>
            <person name="Han C."/>
            <person name="Tapia R."/>
            <person name="Land M."/>
            <person name="Hauser L."/>
            <person name="Kyrpides N."/>
            <person name="Ivanova N."/>
            <person name="Ovchinnikova G."/>
            <person name="Siebers A.K."/>
            <person name="Allgaier M."/>
            <person name="Thelen M.P."/>
            <person name="Hugenholtz P."/>
            <person name="Gladden J."/>
            <person name="Woyke T."/>
        </authorList>
    </citation>
    <scope>NUCLEOTIDE SEQUENCE [LARGE SCALE GENOMIC DNA]</scope>
    <source>
        <strain evidence="8">11-1</strain>
    </source>
</reference>
<dbReference type="Gene3D" id="2.60.40.10">
    <property type="entry name" value="Immunoglobulins"/>
    <property type="match status" value="1"/>
</dbReference>
<dbReference type="Gene3D" id="3.30.70.270">
    <property type="match status" value="1"/>
</dbReference>
<dbReference type="Pfam" id="PF00990">
    <property type="entry name" value="GGDEF"/>
    <property type="match status" value="1"/>
</dbReference>
<dbReference type="NCBIfam" id="TIGR00254">
    <property type="entry name" value="GGDEF"/>
    <property type="match status" value="1"/>
</dbReference>
<dbReference type="GO" id="GO:0043709">
    <property type="term" value="P:cell adhesion involved in single-species biofilm formation"/>
    <property type="evidence" value="ECO:0007669"/>
    <property type="project" value="TreeGrafter"/>
</dbReference>
<dbReference type="Proteomes" id="UP000008632">
    <property type="component" value="Chromosome"/>
</dbReference>
<protein>
    <recommendedName>
        <fullName evidence="2">diguanylate cyclase</fullName>
        <ecNumber evidence="2">2.7.7.65</ecNumber>
    </recommendedName>
</protein>
<dbReference type="GO" id="GO:0005886">
    <property type="term" value="C:plasma membrane"/>
    <property type="evidence" value="ECO:0007669"/>
    <property type="project" value="TreeGrafter"/>
</dbReference>
<gene>
    <name evidence="7" type="ordered locus">Psesu_1576</name>
</gene>
<keyword evidence="4" id="KW-0812">Transmembrane</keyword>
<dbReference type="PANTHER" id="PTHR45138:SF9">
    <property type="entry name" value="DIGUANYLATE CYCLASE DGCM-RELATED"/>
    <property type="match status" value="1"/>
</dbReference>
<keyword evidence="8" id="KW-1185">Reference proteome</keyword>
<dbReference type="KEGG" id="psu:Psesu_1576"/>
<dbReference type="InterPro" id="IPR000160">
    <property type="entry name" value="GGDEF_dom"/>
</dbReference>
<comment type="catalytic activity">
    <reaction evidence="3">
        <text>2 GTP = 3',3'-c-di-GMP + 2 diphosphate</text>
        <dbReference type="Rhea" id="RHEA:24898"/>
        <dbReference type="ChEBI" id="CHEBI:33019"/>
        <dbReference type="ChEBI" id="CHEBI:37565"/>
        <dbReference type="ChEBI" id="CHEBI:58805"/>
        <dbReference type="EC" id="2.7.7.65"/>
    </reaction>
</comment>
<dbReference type="Gene3D" id="2.130.10.10">
    <property type="entry name" value="YVTN repeat-like/Quinoprotein amine dehydrogenase"/>
    <property type="match status" value="3"/>
</dbReference>
<dbReference type="SMART" id="SM00267">
    <property type="entry name" value="GGDEF"/>
    <property type="match status" value="1"/>
</dbReference>
<dbReference type="InterPro" id="IPR013783">
    <property type="entry name" value="Ig-like_fold"/>
</dbReference>
<dbReference type="InterPro" id="IPR011123">
    <property type="entry name" value="Y_Y_Y"/>
</dbReference>
<sequence>MWRKGKDAWVLFLCAVACLCPWQSADALDPARPIGQFTHVWYENQLPQGTVLGITQHADGTIWASTYAGLVRHSGEGFDTFEPRNAPVLKSSAFTTVFAEGDALWIGTLNGGLYQRRGHELREVPLPDGADSVFGIVRDTAGALWLTTNLGVVRMAGDRTQLLGQAEGFPPRGFYRAIVADPAGGVWIAVDGVGVVRWHDGQARLYDHADGVPSNAVYSLAMGADGTAWVGTQNGPAYFRDGRFRRDPRVAALDDRRIYSVYGDHQGTIWFAPLDVGLCRLSDTSFACDNSLEGMFGETVRSMLEDREGNLWIGTTSSGLHRLSQSKLVTITGPLASNAVRAVHPAPDGTLWVGTDGGGLARYREPQLEPAVEYNRQMRSQLIRAITTDAAGRLWVGGTEGVIRFGRDDKARHFGIGEGMPGTIVFAFSPASKGGMWVGTLQGVARIDGDQVHVAEPTRGDDVRALYEDPNGTLWIGQRSGLRCLRGNVLDRCDTDGLAGTSVLAFHPGADGSLWLGTGNGIVRMRDGKVTRYAERAGFHADAVFALLDDGEGGFWFSSNRGIGRIAQADLDRLDRGEIETATLQWYGTADGMLNSQGNGASQTPAGRTADGRLWFGTAKGVVVVDPGRMQGNPQPPPVAVERILVDGIEVDPARPGRLGPGVERLELHFAAMSYVAPQAVRYRYRLEGFDRTWTSASATRRAHYTNLPPGDYVFRVMASNNDGVWNETGASVRFTLLPRWHQTWWLRSLVVLGLAGLVVLGVRLRLRAARIRERELTREVAMRTEALREANERLQKIAASDALTGIANRGEFNRRLRKAWDDHAGRDAPLAVLVVDVDDFKAYNDSYGHLGGDAALVSVATRLAGMVRDDEGLVARYGGEEFAVLLADCDAASALQRAREMVADIRACTIPHRASSVGDTITVSIGAASVRPSAGGSPDALLRAADAALYRAKAGGRDRALPAGSAPPVVLPF</sequence>